<dbReference type="STRING" id="879212.DespoDRAFT_01303"/>
<sequence length="108" mass="12030">MNRKAKTWNEAVSEALEKLPVEVIQISSDEGRSLICQALKCLKVHHSPDCFHVIYEIGKGTCGALMSKVKKAEKEHEKAVKQLQQIEQKKMTLLTSGLGDKGPTLKKD</sequence>
<dbReference type="RefSeq" id="WP_004072322.1">
    <property type="nucleotide sequence ID" value="NZ_CM001488.1"/>
</dbReference>
<name>I5B198_9BACT</name>
<gene>
    <name evidence="2" type="ORF">DespoDRAFT_01303</name>
</gene>
<reference evidence="2 3" key="2">
    <citation type="submission" date="2012-02" db="EMBL/GenBank/DDBJ databases">
        <title>Improved High-Quality Draft sequence of Desulfobacter postgatei 2ac9.</title>
        <authorList>
            <consortium name="US DOE Joint Genome Institute"/>
            <person name="Lucas S."/>
            <person name="Han J."/>
            <person name="Lapidus A."/>
            <person name="Cheng J.-F."/>
            <person name="Goodwin L."/>
            <person name="Pitluck S."/>
            <person name="Peters L."/>
            <person name="Ovchinnikova G."/>
            <person name="Held B."/>
            <person name="Detter J.C."/>
            <person name="Han C."/>
            <person name="Tapia R."/>
            <person name="Land M."/>
            <person name="Hauser L."/>
            <person name="Kyrpides N."/>
            <person name="Ivanova N."/>
            <person name="Pagani I."/>
            <person name="Orellana R."/>
            <person name="Lovley D."/>
            <person name="Woyke T."/>
        </authorList>
    </citation>
    <scope>NUCLEOTIDE SEQUENCE [LARGE SCALE GENOMIC DNA]</scope>
    <source>
        <strain evidence="2 3">2ac9</strain>
    </source>
</reference>
<feature type="coiled-coil region" evidence="1">
    <location>
        <begin position="62"/>
        <end position="89"/>
    </location>
</feature>
<organism evidence="2 3">
    <name type="scientific">Desulfobacter postgatei 2ac9</name>
    <dbReference type="NCBI Taxonomy" id="879212"/>
    <lineage>
        <taxon>Bacteria</taxon>
        <taxon>Pseudomonadati</taxon>
        <taxon>Thermodesulfobacteriota</taxon>
        <taxon>Desulfobacteria</taxon>
        <taxon>Desulfobacterales</taxon>
        <taxon>Desulfobacteraceae</taxon>
        <taxon>Desulfobacter</taxon>
    </lineage>
</organism>
<proteinExistence type="predicted"/>
<accession>I5B198</accession>
<dbReference type="OrthoDB" id="5422736at2"/>
<dbReference type="EMBL" id="CM001488">
    <property type="protein sequence ID" value="EIM63261.1"/>
    <property type="molecule type" value="Genomic_DNA"/>
</dbReference>
<evidence type="ECO:0000256" key="1">
    <source>
        <dbReference type="SAM" id="Coils"/>
    </source>
</evidence>
<reference evidence="2 3" key="1">
    <citation type="submission" date="2011-09" db="EMBL/GenBank/DDBJ databases">
        <authorList>
            <consortium name="US DOE Joint Genome Institute (JGI-PGF)"/>
            <person name="Lucas S."/>
            <person name="Han J."/>
            <person name="Lapidus A."/>
            <person name="Cheng J.-F."/>
            <person name="Goodwin L."/>
            <person name="Pitluck S."/>
            <person name="Peters L."/>
            <person name="Land M.L."/>
            <person name="Hauser L."/>
            <person name="Orellana R."/>
            <person name="Lovley D."/>
            <person name="Woyke T.J."/>
        </authorList>
    </citation>
    <scope>NUCLEOTIDE SEQUENCE [LARGE SCALE GENOMIC DNA]</scope>
    <source>
        <strain evidence="2 3">2ac9</strain>
    </source>
</reference>
<protein>
    <submittedName>
        <fullName evidence="2">Uncharacterized protein</fullName>
    </submittedName>
</protein>
<evidence type="ECO:0000313" key="2">
    <source>
        <dbReference type="EMBL" id="EIM63261.1"/>
    </source>
</evidence>
<dbReference type="HOGENOM" id="CLU_2192791_0_0_7"/>
<evidence type="ECO:0000313" key="3">
    <source>
        <dbReference type="Proteomes" id="UP000005778"/>
    </source>
</evidence>
<keyword evidence="1" id="KW-0175">Coiled coil</keyword>
<keyword evidence="3" id="KW-1185">Reference proteome</keyword>
<dbReference type="AlphaFoldDB" id="I5B198"/>
<dbReference type="Proteomes" id="UP000005778">
    <property type="component" value="Chromosome"/>
</dbReference>